<dbReference type="PANTHER" id="PTHR16062:SF19">
    <property type="entry name" value="PROTEIN POLYBROMO-1"/>
    <property type="match status" value="1"/>
</dbReference>
<dbReference type="InterPro" id="IPR013087">
    <property type="entry name" value="Znf_C2H2_type"/>
</dbReference>
<dbReference type="SMART" id="SM00355">
    <property type="entry name" value="ZnF_C2H2"/>
    <property type="match status" value="2"/>
</dbReference>
<name>G0PD37_CAEBE</name>
<dbReference type="PROSITE" id="PS51038">
    <property type="entry name" value="BAH"/>
    <property type="match status" value="2"/>
</dbReference>
<keyword evidence="16" id="KW-1185">Reference proteome</keyword>
<dbReference type="STRING" id="135651.G0PD37"/>
<evidence type="ECO:0000256" key="8">
    <source>
        <dbReference type="PROSITE-ProRule" id="PRU00035"/>
    </source>
</evidence>
<feature type="compositionally biased region" description="Gly residues" evidence="11">
    <location>
        <begin position="1758"/>
        <end position="1767"/>
    </location>
</feature>
<evidence type="ECO:0000256" key="11">
    <source>
        <dbReference type="SAM" id="MobiDB-lite"/>
    </source>
</evidence>
<feature type="region of interest" description="Disordered" evidence="11">
    <location>
        <begin position="1954"/>
        <end position="1985"/>
    </location>
</feature>
<keyword evidence="10" id="KW-0175">Coiled coil</keyword>
<dbReference type="InterPro" id="IPR043151">
    <property type="entry name" value="BAH_sf"/>
</dbReference>
<dbReference type="Gene3D" id="1.10.30.10">
    <property type="entry name" value="High mobility group box domain"/>
    <property type="match status" value="1"/>
</dbReference>
<dbReference type="InterPro" id="IPR036910">
    <property type="entry name" value="HMG_box_dom_sf"/>
</dbReference>
<dbReference type="GO" id="GO:0003682">
    <property type="term" value="F:chromatin binding"/>
    <property type="evidence" value="ECO:0007669"/>
    <property type="project" value="InterPro"/>
</dbReference>
<feature type="compositionally biased region" description="Low complexity" evidence="11">
    <location>
        <begin position="1890"/>
        <end position="1905"/>
    </location>
</feature>
<evidence type="ECO:0000256" key="6">
    <source>
        <dbReference type="ARBA" id="ARBA00023163"/>
    </source>
</evidence>
<feature type="compositionally biased region" description="Low complexity" evidence="11">
    <location>
        <begin position="1507"/>
        <end position="1530"/>
    </location>
</feature>
<dbReference type="GO" id="GO:0016514">
    <property type="term" value="C:SWI/SNF complex"/>
    <property type="evidence" value="ECO:0007669"/>
    <property type="project" value="TreeGrafter"/>
</dbReference>
<dbReference type="Pfam" id="PF01426">
    <property type="entry name" value="BAH"/>
    <property type="match status" value="2"/>
</dbReference>
<feature type="domain" description="Bromo" evidence="12">
    <location>
        <begin position="69"/>
        <end position="131"/>
    </location>
</feature>
<dbReference type="PROSITE" id="PS00633">
    <property type="entry name" value="BROMODOMAIN_1"/>
    <property type="match status" value="1"/>
</dbReference>
<feature type="domain" description="HMG box" evidence="13">
    <location>
        <begin position="1544"/>
        <end position="1598"/>
    </location>
</feature>
<evidence type="ECO:0000256" key="10">
    <source>
        <dbReference type="SAM" id="Coils"/>
    </source>
</evidence>
<dbReference type="InterPro" id="IPR009071">
    <property type="entry name" value="HMG_box_dom"/>
</dbReference>
<dbReference type="PROSITE" id="PS50118">
    <property type="entry name" value="HMG_BOX_2"/>
    <property type="match status" value="1"/>
</dbReference>
<dbReference type="CDD" id="cd05515">
    <property type="entry name" value="Bromo_polybromo_V"/>
    <property type="match status" value="1"/>
</dbReference>
<feature type="compositionally biased region" description="Low complexity" evidence="11">
    <location>
        <begin position="658"/>
        <end position="677"/>
    </location>
</feature>
<evidence type="ECO:0000256" key="7">
    <source>
        <dbReference type="ARBA" id="ARBA00023242"/>
    </source>
</evidence>
<feature type="domain" description="Bromo" evidence="12">
    <location>
        <begin position="209"/>
        <end position="279"/>
    </location>
</feature>
<feature type="region of interest" description="Disordered" evidence="11">
    <location>
        <begin position="1476"/>
        <end position="1542"/>
    </location>
</feature>
<evidence type="ECO:0000256" key="9">
    <source>
        <dbReference type="PROSITE-ProRule" id="PRU00267"/>
    </source>
</evidence>
<feature type="compositionally biased region" description="Basic and acidic residues" evidence="11">
    <location>
        <begin position="516"/>
        <end position="525"/>
    </location>
</feature>
<feature type="compositionally biased region" description="Polar residues" evidence="11">
    <location>
        <begin position="1486"/>
        <end position="1495"/>
    </location>
</feature>
<reference evidence="16" key="1">
    <citation type="submission" date="2011-07" db="EMBL/GenBank/DDBJ databases">
        <authorList>
            <consortium name="Caenorhabditis brenneri Sequencing and Analysis Consortium"/>
            <person name="Wilson R.K."/>
        </authorList>
    </citation>
    <scope>NUCLEOTIDE SEQUENCE [LARGE SCALE GENOMIC DNA]</scope>
    <source>
        <strain evidence="16">PB2801</strain>
    </source>
</reference>
<dbReference type="HOGENOM" id="CLU_001483_2_0_1"/>
<feature type="compositionally biased region" description="Pro residues" evidence="11">
    <location>
        <begin position="1822"/>
        <end position="1833"/>
    </location>
</feature>
<dbReference type="SMART" id="SM00439">
    <property type="entry name" value="BAH"/>
    <property type="match status" value="2"/>
</dbReference>
<feature type="DNA-binding region" description="HMG box" evidence="9">
    <location>
        <begin position="1544"/>
        <end position="1598"/>
    </location>
</feature>
<evidence type="ECO:0000256" key="2">
    <source>
        <dbReference type="ARBA" id="ARBA00022737"/>
    </source>
</evidence>
<feature type="region of interest" description="Disordered" evidence="11">
    <location>
        <begin position="657"/>
        <end position="677"/>
    </location>
</feature>
<accession>G0PD37</accession>
<evidence type="ECO:0000256" key="3">
    <source>
        <dbReference type="ARBA" id="ARBA00022853"/>
    </source>
</evidence>
<keyword evidence="3" id="KW-0156">Chromatin regulator</keyword>
<keyword evidence="7 9" id="KW-0539">Nucleus</keyword>
<dbReference type="GO" id="GO:0003677">
    <property type="term" value="F:DNA binding"/>
    <property type="evidence" value="ECO:0007669"/>
    <property type="project" value="UniProtKB-UniRule"/>
</dbReference>
<dbReference type="Gene3D" id="1.20.920.10">
    <property type="entry name" value="Bromodomain-like"/>
    <property type="match status" value="6"/>
</dbReference>
<dbReference type="Gene3D" id="2.30.30.490">
    <property type="match status" value="2"/>
</dbReference>
<feature type="region of interest" description="Disordered" evidence="11">
    <location>
        <begin position="1756"/>
        <end position="1789"/>
    </location>
</feature>
<dbReference type="InParanoid" id="G0PD37"/>
<feature type="compositionally biased region" description="Acidic residues" evidence="11">
    <location>
        <begin position="1476"/>
        <end position="1485"/>
    </location>
</feature>
<dbReference type="Pfam" id="PF00505">
    <property type="entry name" value="HMG_box"/>
    <property type="match status" value="1"/>
</dbReference>
<feature type="region of interest" description="Disordered" evidence="11">
    <location>
        <begin position="1"/>
        <end position="31"/>
    </location>
</feature>
<feature type="domain" description="Bromo" evidence="12">
    <location>
        <begin position="759"/>
        <end position="829"/>
    </location>
</feature>
<dbReference type="InterPro" id="IPR001487">
    <property type="entry name" value="Bromodomain"/>
</dbReference>
<keyword evidence="6" id="KW-0804">Transcription</keyword>
<dbReference type="SUPFAM" id="SSF47370">
    <property type="entry name" value="Bromodomain"/>
    <property type="match status" value="6"/>
</dbReference>
<evidence type="ECO:0000259" key="14">
    <source>
        <dbReference type="PROSITE" id="PS51038"/>
    </source>
</evidence>
<feature type="region of interest" description="Disordered" evidence="11">
    <location>
        <begin position="148"/>
        <end position="190"/>
    </location>
</feature>
<dbReference type="InterPro" id="IPR037968">
    <property type="entry name" value="PBRM1_BD5"/>
</dbReference>
<feature type="domain" description="BAH" evidence="14">
    <location>
        <begin position="1225"/>
        <end position="1343"/>
    </location>
</feature>
<dbReference type="PROSITE" id="PS00028">
    <property type="entry name" value="ZINC_FINGER_C2H2_1"/>
    <property type="match status" value="1"/>
</dbReference>
<dbReference type="CDD" id="cd05526">
    <property type="entry name" value="Bromo_polybromo_VI"/>
    <property type="match status" value="1"/>
</dbReference>
<dbReference type="SMART" id="SM00297">
    <property type="entry name" value="BROMO"/>
    <property type="match status" value="6"/>
</dbReference>
<feature type="region of interest" description="Disordered" evidence="11">
    <location>
        <begin position="1164"/>
        <end position="1188"/>
    </location>
</feature>
<dbReference type="PRINTS" id="PR00503">
    <property type="entry name" value="BROMODOMAIN"/>
</dbReference>
<dbReference type="GO" id="GO:0016586">
    <property type="term" value="C:RSC-type complex"/>
    <property type="evidence" value="ECO:0007669"/>
    <property type="project" value="InterPro"/>
</dbReference>
<dbReference type="FunCoup" id="G0PD37">
    <property type="interactions" value="3795"/>
</dbReference>
<feature type="compositionally biased region" description="Polar residues" evidence="11">
    <location>
        <begin position="1960"/>
        <end position="1975"/>
    </location>
</feature>
<dbReference type="FunFam" id="1.20.920.10:FF:000128">
    <property type="entry name" value="PolyBRoMo domain containing"/>
    <property type="match status" value="1"/>
</dbReference>
<dbReference type="Proteomes" id="UP000008068">
    <property type="component" value="Unassembled WGS sequence"/>
</dbReference>
<evidence type="ECO:0000259" key="12">
    <source>
        <dbReference type="PROSITE" id="PS50014"/>
    </source>
</evidence>
<evidence type="ECO:0000256" key="4">
    <source>
        <dbReference type="ARBA" id="ARBA00023015"/>
    </source>
</evidence>
<feature type="compositionally biased region" description="Basic and acidic residues" evidence="11">
    <location>
        <begin position="8"/>
        <end position="17"/>
    </location>
</feature>
<dbReference type="FunFam" id="1.20.920.10:FF:000096">
    <property type="entry name" value="PolyBRoMo domain containing"/>
    <property type="match status" value="1"/>
</dbReference>
<feature type="compositionally biased region" description="Pro residues" evidence="11">
    <location>
        <begin position="1773"/>
        <end position="1787"/>
    </location>
</feature>
<dbReference type="InterPro" id="IPR001025">
    <property type="entry name" value="BAH_dom"/>
</dbReference>
<gene>
    <name evidence="15" type="ORF">CAEBREN_31697</name>
</gene>
<dbReference type="InterPro" id="IPR036427">
    <property type="entry name" value="Bromodomain-like_sf"/>
</dbReference>
<dbReference type="GO" id="GO:0006368">
    <property type="term" value="P:transcription elongation by RNA polymerase II"/>
    <property type="evidence" value="ECO:0007669"/>
    <property type="project" value="TreeGrafter"/>
</dbReference>
<evidence type="ECO:0000256" key="5">
    <source>
        <dbReference type="ARBA" id="ARBA00023117"/>
    </source>
</evidence>
<feature type="region of interest" description="Disordered" evidence="11">
    <location>
        <begin position="1802"/>
        <end position="1905"/>
    </location>
</feature>
<feature type="compositionally biased region" description="Acidic residues" evidence="11">
    <location>
        <begin position="152"/>
        <end position="190"/>
    </location>
</feature>
<comment type="subcellular location">
    <subcellularLocation>
        <location evidence="1">Nucleus</location>
    </subcellularLocation>
</comment>
<feature type="domain" description="BAH" evidence="14">
    <location>
        <begin position="1025"/>
        <end position="1142"/>
    </location>
</feature>
<evidence type="ECO:0000256" key="1">
    <source>
        <dbReference type="ARBA" id="ARBA00004123"/>
    </source>
</evidence>
<dbReference type="PANTHER" id="PTHR16062">
    <property type="entry name" value="SWI/SNF-RELATED"/>
    <property type="match status" value="1"/>
</dbReference>
<dbReference type="InterPro" id="IPR018359">
    <property type="entry name" value="Bromodomain_CS"/>
</dbReference>
<sequence length="2020" mass="230705">MSTKRKRVADVEPEKDVASTSTAAKKRKGRLTIAEKEKREFEMTKGNYVMSKIRGHRNTAGTDTVFESFLRLPGRRQEPEYYDQIEDPIDVTTILHRLKTPDYWTYEEFKQDFEKLISNNMGFYKEGTEERKDIQKIQDLYKAAQEKVDSGEYLDDQQSQEDSDIEDITPADEETEEDDEEEESDAPMDLDDYTLCDLLGAVLEAADSSGRLLCPPFRVLQSREDFPTYYEKIQNPIDLKTIAQNGKAKKYPTMKELKDDLFLLFKNAQQFSGKGSDIWKDAEQLKTVVKEKIAKLEEKGVHPMRRAKALRLVDALLTAVAVNDNFSEDSEEDEETEALPEPMWKLYWTIRNATDGEASLADNFLELPSKEQYPDYYDEIKQPVSIFMINKRLKNGQYDFKTLVGDFMTMYANAFEYNLESSDVCVAAQKLRNLTIATCKKIAPTLDMAQFEPAPPTPVSPPKNKTPAHRRAVKMELPDTDSEEGSRVSTGSGKFKKSIFFQTPPPVHKRKSPKKPRQENGEPHRSSSGYKGGRKSFASIDPNAAYTRHKAMMQGLWNTIYQYRIPNNPNHFPASAFLELPSVRQWPQYYEFIKTPIDMRMIRTRIDTNQYPHADAMVADARLMFANAREFNEPNSQIHNDAIQLERAVLRAYDQMRSQPTGPMSSMPSTPHSSSSSLNMMQYQQQHQQQRGMMALKTPKTETRGRKKRYDNVDEEEQARYHLQQQERRMEDAIAQLPLEEQKMWRLFKSMKDIREEGTNRPLAVNFMRLPTKEEFPAYYDVIKKPMDMMRIKHKLESRQYVTLLDVVSDFMLMLSNACKFNETDSDIYKEAVSLQKALLEMKRELDTGEDAPRVQVELRTIFTSIFASLFSKKDEEGKCYSDHLTEFPEVLKANGVPPAEWPYTLDQIKMNIDKCRYRRLDKLQKDFFELFERARELSKSGSSMYEAACQLQKAFIVEREARCKDVIASNAYSVIEKDIDESIEKERALKIKEENDEDGTGSKPAVIKRNESEIEMDDIEFEGVKYSAPCYAYIAEDSKPKSHILRIERIFKDEHGQKALQGFWVFFPYETRHLATRKFMKQEVFLTPFKATVPADRLRGICAVVSLSTFTQKILNDFQDEDVYVCEYKYHGKPKYFAKLRSWPYVDEDEELECTKRQKPVTPKRDITAKDVEGSMENGRVEEDEDEEDRARLEVSLDIDRFEHESVKENGKTYYQQIHSTTGKFYWLGQFVLVFSPSKPLCDVMRINKIWREEDGTEMFSGCWFARPAETIHDEGRLFFKNEVIGVYRNDVTRKLCEIQRVCDVMPAKCYVKQRQTEISECDVFVCETMVYGTGQAPEDSSLLGFPSADDEFSEETCMNLDYGKGMKKMKQQPVSPPRSLSSQHFPIIQETCAQRARHSLYSRNAAPPIDPVSLRIPATTTAHRTDEAAAADTTYKLHASIPNEEVLFYKQPIKMEKELSPLLKGDAMPLDQLDELMDDDTDGSESVTSSIHPSASRGGVKEETPAPVGSQSSSVSSPTTTNPPGTASDAAPGSTPLMTPKAVKSKSGYILFSAEVRKRIMHENPDAGFGEVSKIVGIEWKKLSEEQKKHYELRAEVVAVEKAKQDAIKATQAMTLLPGQVRIYQCKWAACDAQYETEGALYEHLVQFHTAQIINQDPLLFSVDSENQFVCMWMTCLRNRKDGKPFPSLPRLHRHIKEKHMPTAAKNISANTLGKNFYKVVQNPDGTTRTVQAPYGQLPPPSTTVNGIGAPNGMMNGNGGGGGPQMNGHHQPPPQMMQQQGPPPHVQQQHYQVNMTFFMHFSEPPPQHHHPQQQMGGGPPGTPIQQHPPPHQNGGMYHHHNQPSSSNGPPNGQYLHQQQHPQQGGGPPPQHQQMMQNGGGPPQGPGGPQQIVQQQQPQQMQQQIDVGRTIVRTVVPAFVAPPNQIHSKRVLHSEAYLKYIESLAQNRQKSVSRWDRSLGSTQRNTQPNPNARQQAHWIRRTDTGRPVAREEDVTKALWRLRDELLKSTCSLVIDRPAH</sequence>
<evidence type="ECO:0000313" key="15">
    <source>
        <dbReference type="EMBL" id="EGT51500.1"/>
    </source>
</evidence>
<dbReference type="SMART" id="SM00398">
    <property type="entry name" value="HMG"/>
    <property type="match status" value="1"/>
</dbReference>
<feature type="domain" description="Bromo" evidence="12">
    <location>
        <begin position="356"/>
        <end position="425"/>
    </location>
</feature>
<keyword evidence="5 8" id="KW-0103">Bromodomain</keyword>
<dbReference type="EMBL" id="GL380263">
    <property type="protein sequence ID" value="EGT51500.1"/>
    <property type="molecule type" value="Genomic_DNA"/>
</dbReference>
<dbReference type="Pfam" id="PF00439">
    <property type="entry name" value="Bromodomain"/>
    <property type="match status" value="6"/>
</dbReference>
<evidence type="ECO:0000313" key="16">
    <source>
        <dbReference type="Proteomes" id="UP000008068"/>
    </source>
</evidence>
<organism evidence="16">
    <name type="scientific">Caenorhabditis brenneri</name>
    <name type="common">Nematode worm</name>
    <dbReference type="NCBI Taxonomy" id="135651"/>
    <lineage>
        <taxon>Eukaryota</taxon>
        <taxon>Metazoa</taxon>
        <taxon>Ecdysozoa</taxon>
        <taxon>Nematoda</taxon>
        <taxon>Chromadorea</taxon>
        <taxon>Rhabditida</taxon>
        <taxon>Rhabditina</taxon>
        <taxon>Rhabditomorpha</taxon>
        <taxon>Rhabditoidea</taxon>
        <taxon>Rhabditidae</taxon>
        <taxon>Peloderinae</taxon>
        <taxon>Caenorhabditis</taxon>
    </lineage>
</organism>
<dbReference type="OrthoDB" id="10009055at2759"/>
<protein>
    <submittedName>
        <fullName evidence="15">Uncharacterized protein</fullName>
    </submittedName>
</protein>
<feature type="coiled-coil region" evidence="10">
    <location>
        <begin position="716"/>
        <end position="743"/>
    </location>
</feature>
<keyword evidence="4" id="KW-0805">Transcription regulation</keyword>
<proteinExistence type="predicted"/>
<dbReference type="Gene3D" id="3.30.160.60">
    <property type="entry name" value="Classic Zinc Finger"/>
    <property type="match status" value="1"/>
</dbReference>
<keyword evidence="2" id="KW-0677">Repeat</keyword>
<dbReference type="eggNOG" id="KOG1827">
    <property type="taxonomic scope" value="Eukaryota"/>
</dbReference>
<dbReference type="SUPFAM" id="SSF47095">
    <property type="entry name" value="HMG-box"/>
    <property type="match status" value="1"/>
</dbReference>
<feature type="region of interest" description="Disordered" evidence="11">
    <location>
        <begin position="450"/>
        <end position="536"/>
    </location>
</feature>
<feature type="domain" description="Bromo" evidence="12">
    <location>
        <begin position="569"/>
        <end position="639"/>
    </location>
</feature>
<dbReference type="PROSITE" id="PS50014">
    <property type="entry name" value="BROMODOMAIN_2"/>
    <property type="match status" value="5"/>
</dbReference>
<feature type="compositionally biased region" description="Basic and acidic residues" evidence="11">
    <location>
        <begin position="1164"/>
        <end position="1174"/>
    </location>
</feature>
<evidence type="ECO:0000259" key="13">
    <source>
        <dbReference type="PROSITE" id="PS50118"/>
    </source>
</evidence>
<dbReference type="InterPro" id="IPR037382">
    <property type="entry name" value="Rsc/polybromo"/>
</dbReference>
<keyword evidence="9" id="KW-0238">DNA-binding</keyword>
<dbReference type="FunFam" id="1.20.920.10:FF:000095">
    <property type="entry name" value="PolyBRoMo domain containing"/>
    <property type="match status" value="1"/>
</dbReference>
<dbReference type="GO" id="GO:0006338">
    <property type="term" value="P:chromatin remodeling"/>
    <property type="evidence" value="ECO:0007669"/>
    <property type="project" value="InterPro"/>
</dbReference>